<keyword evidence="3" id="KW-1185">Reference proteome</keyword>
<protein>
    <submittedName>
        <fullName evidence="2">Sas10/Utp3/C1D family</fullName>
    </submittedName>
</protein>
<evidence type="ECO:0000256" key="1">
    <source>
        <dbReference type="SAM" id="MobiDB-lite"/>
    </source>
</evidence>
<proteinExistence type="predicted"/>
<dbReference type="PANTHER" id="PTHR13237:SF9">
    <property type="entry name" value="NEUROGUIDIN"/>
    <property type="match status" value="1"/>
</dbReference>
<dbReference type="GO" id="GO:0032040">
    <property type="term" value="C:small-subunit processome"/>
    <property type="evidence" value="ECO:0007669"/>
    <property type="project" value="TreeGrafter"/>
</dbReference>
<gene>
    <name evidence="2" type="ORF">SHERM_00368</name>
</gene>
<dbReference type="OrthoDB" id="203440at2759"/>
<accession>A0A9N7MZD6</accession>
<dbReference type="PANTHER" id="PTHR13237">
    <property type="entry name" value="SOMETHING ABOUT SILENCING PROTEIN 10-RELATED"/>
    <property type="match status" value="1"/>
</dbReference>
<organism evidence="2 3">
    <name type="scientific">Striga hermonthica</name>
    <name type="common">Purple witchweed</name>
    <name type="synonym">Buchnera hermonthica</name>
    <dbReference type="NCBI Taxonomy" id="68872"/>
    <lineage>
        <taxon>Eukaryota</taxon>
        <taxon>Viridiplantae</taxon>
        <taxon>Streptophyta</taxon>
        <taxon>Embryophyta</taxon>
        <taxon>Tracheophyta</taxon>
        <taxon>Spermatophyta</taxon>
        <taxon>Magnoliopsida</taxon>
        <taxon>eudicotyledons</taxon>
        <taxon>Gunneridae</taxon>
        <taxon>Pentapetalae</taxon>
        <taxon>asterids</taxon>
        <taxon>lamiids</taxon>
        <taxon>Lamiales</taxon>
        <taxon>Orobanchaceae</taxon>
        <taxon>Buchnereae</taxon>
        <taxon>Striga</taxon>
    </lineage>
</organism>
<dbReference type="AlphaFoldDB" id="A0A9N7MZD6"/>
<evidence type="ECO:0000313" key="3">
    <source>
        <dbReference type="Proteomes" id="UP001153555"/>
    </source>
</evidence>
<dbReference type="EMBL" id="CACSLK010017224">
    <property type="protein sequence ID" value="CAA0818598.1"/>
    <property type="molecule type" value="Genomic_DNA"/>
</dbReference>
<comment type="caution">
    <text evidence="2">The sequence shown here is derived from an EMBL/GenBank/DDBJ whole genome shotgun (WGS) entry which is preliminary data.</text>
</comment>
<name>A0A9N7MZD6_STRHE</name>
<feature type="region of interest" description="Disordered" evidence="1">
    <location>
        <begin position="454"/>
        <end position="480"/>
    </location>
</feature>
<reference evidence="2" key="1">
    <citation type="submission" date="2019-12" db="EMBL/GenBank/DDBJ databases">
        <authorList>
            <person name="Scholes J."/>
        </authorList>
    </citation>
    <scope>NUCLEOTIDE SEQUENCE</scope>
</reference>
<evidence type="ECO:0000313" key="2">
    <source>
        <dbReference type="EMBL" id="CAA0818598.1"/>
    </source>
</evidence>
<dbReference type="Pfam" id="PF04000">
    <property type="entry name" value="Sas10_Utp3"/>
    <property type="match status" value="1"/>
</dbReference>
<dbReference type="GO" id="GO:0000462">
    <property type="term" value="P:maturation of SSU-rRNA from tricistronic rRNA transcript (SSU-rRNA, 5.8S rRNA, LSU-rRNA)"/>
    <property type="evidence" value="ECO:0007669"/>
    <property type="project" value="TreeGrafter"/>
</dbReference>
<sequence>MVVGSGKLSGPTCLSAKEVATVGSSAKPLLRPPSRAHLAFYSPTKITVKVSAQPSACSSSPEIAFFGNRHLGLRDWPEMGSQNPPHAAVDCEIVHPLEFFCRRARHHVRNNLQTAVARELWADLGCYHPPAKVSRLLLLATDRFDLFCALIFLLHLGLLKLLVEAMNTAPENDRIRRESPQLAALLKEMKSGLDTVRIKIQALTAKVKADNFPTSDGISYLEAKHLLLLNYCQSLVYLLLRKAKGLSIQQHPVVKSLVETRLFLEKIRPIDRKLQYQIQKLTRSTMTVEKPGLNEKVADETPNAEDTLRLRPNPDLLVSKTNTVVITKGDSVYQPPKFAPSSMDEDKISRQEKNARRREEEIIRQSSKSAYVRELMNDLEGRPEEVRENLGSDSREVMNAIAKMEDRARREEELFTRAPLTKVERKKIKHLKKSRNGLLGLTESLYDEIKTLPLEGDMAEQPTTSFSNADRKFKKRKRKH</sequence>
<dbReference type="InterPro" id="IPR007146">
    <property type="entry name" value="Sas10/Utp3/C1D"/>
</dbReference>
<dbReference type="Proteomes" id="UP001153555">
    <property type="component" value="Unassembled WGS sequence"/>
</dbReference>
<feature type="compositionally biased region" description="Basic and acidic residues" evidence="1">
    <location>
        <begin position="344"/>
        <end position="356"/>
    </location>
</feature>
<feature type="region of interest" description="Disordered" evidence="1">
    <location>
        <begin position="335"/>
        <end position="356"/>
    </location>
</feature>